<keyword evidence="1" id="KW-0175">Coiled coil</keyword>
<dbReference type="RefSeq" id="WP_285982222.1">
    <property type="nucleotide sequence ID" value="NZ_JASVDS010000002.1"/>
</dbReference>
<evidence type="ECO:0008006" key="5">
    <source>
        <dbReference type="Google" id="ProtNLM"/>
    </source>
</evidence>
<accession>A0ABT7LIW3</accession>
<evidence type="ECO:0000256" key="2">
    <source>
        <dbReference type="SAM" id="MobiDB-lite"/>
    </source>
</evidence>
<dbReference type="EMBL" id="JASVDS010000002">
    <property type="protein sequence ID" value="MDL5032125.1"/>
    <property type="molecule type" value="Genomic_DNA"/>
</dbReference>
<evidence type="ECO:0000313" key="3">
    <source>
        <dbReference type="EMBL" id="MDL5032125.1"/>
    </source>
</evidence>
<reference evidence="3 4" key="1">
    <citation type="submission" date="2023-06" db="EMBL/GenBank/DDBJ databases">
        <title>Pelomonas sp. APW6 16S ribosomal RNA gene genome sequencing and assembly.</title>
        <authorList>
            <person name="Woo H."/>
        </authorList>
    </citation>
    <scope>NUCLEOTIDE SEQUENCE [LARGE SCALE GENOMIC DNA]</scope>
    <source>
        <strain evidence="3 4">APW6</strain>
    </source>
</reference>
<comment type="caution">
    <text evidence="3">The sequence shown here is derived from an EMBL/GenBank/DDBJ whole genome shotgun (WGS) entry which is preliminary data.</text>
</comment>
<dbReference type="Proteomes" id="UP001238603">
    <property type="component" value="Unassembled WGS sequence"/>
</dbReference>
<name>A0ABT7LIW3_9BURK</name>
<sequence>MMENATMSMLMGALGGLLLGLVGAGLWAWQSQKALTQRLAQVDAARQQLTQQNTAARRQIEQLQKELSGMRLADERAHHRVVHHEPLPDTGDSVTPELLPEDEPERPNDGFAPTQLLNRG</sequence>
<organism evidence="3 4">
    <name type="scientific">Roseateles subflavus</name>
    <dbReference type="NCBI Taxonomy" id="3053353"/>
    <lineage>
        <taxon>Bacteria</taxon>
        <taxon>Pseudomonadati</taxon>
        <taxon>Pseudomonadota</taxon>
        <taxon>Betaproteobacteria</taxon>
        <taxon>Burkholderiales</taxon>
        <taxon>Sphaerotilaceae</taxon>
        <taxon>Roseateles</taxon>
    </lineage>
</organism>
<feature type="region of interest" description="Disordered" evidence="2">
    <location>
        <begin position="81"/>
        <end position="120"/>
    </location>
</feature>
<feature type="coiled-coil region" evidence="1">
    <location>
        <begin position="32"/>
        <end position="73"/>
    </location>
</feature>
<keyword evidence="4" id="KW-1185">Reference proteome</keyword>
<evidence type="ECO:0000256" key="1">
    <source>
        <dbReference type="SAM" id="Coils"/>
    </source>
</evidence>
<gene>
    <name evidence="3" type="ORF">QRD43_09400</name>
</gene>
<proteinExistence type="predicted"/>
<evidence type="ECO:0000313" key="4">
    <source>
        <dbReference type="Proteomes" id="UP001238603"/>
    </source>
</evidence>
<protein>
    <recommendedName>
        <fullName evidence="5">DUF1043 domain-containing protein</fullName>
    </recommendedName>
</protein>